<keyword evidence="3" id="KW-1185">Reference proteome</keyword>
<sequence length="258" mass="28280">MSQCRIRMKEGRIQQVSEPPVGEVVGQLANVIHRNAVHSLETFSRILGKIDAFSARFIVFEGGLLDGIAAGADEERMPQATCEGCDIRPSKHEIDETCTQEGGAGHPLQRSNVLYLTAGLRALTFPPPLLLGSFTVPRRPSAAPTAPFLMPVLHAAEFWRASRPVQIADVQEPGRVASFEGPRHHRPRDQHQNQHQQRHGPRVSAPRDRLRQSEVEGEGEVEVEVKLASVRYGTVHRASESSGGAHLVLGIWDPVSAV</sequence>
<organism evidence="2 3">
    <name type="scientific">Mollisia scopiformis</name>
    <name type="common">Conifer needle endophyte fungus</name>
    <name type="synonym">Phialocephala scopiformis</name>
    <dbReference type="NCBI Taxonomy" id="149040"/>
    <lineage>
        <taxon>Eukaryota</taxon>
        <taxon>Fungi</taxon>
        <taxon>Dikarya</taxon>
        <taxon>Ascomycota</taxon>
        <taxon>Pezizomycotina</taxon>
        <taxon>Leotiomycetes</taxon>
        <taxon>Helotiales</taxon>
        <taxon>Mollisiaceae</taxon>
        <taxon>Mollisia</taxon>
    </lineage>
</organism>
<gene>
    <name evidence="2" type="ORF">LY89DRAFT_672201</name>
</gene>
<dbReference type="InParanoid" id="A0A194X167"/>
<feature type="region of interest" description="Disordered" evidence="1">
    <location>
        <begin position="177"/>
        <end position="218"/>
    </location>
</feature>
<dbReference type="AlphaFoldDB" id="A0A194X167"/>
<protein>
    <submittedName>
        <fullName evidence="2">Uncharacterized protein</fullName>
    </submittedName>
</protein>
<evidence type="ECO:0000313" key="2">
    <source>
        <dbReference type="EMBL" id="KUJ13935.1"/>
    </source>
</evidence>
<reference evidence="2 3" key="1">
    <citation type="submission" date="2015-10" db="EMBL/GenBank/DDBJ databases">
        <title>Full genome of DAOMC 229536 Phialocephala scopiformis, a fungal endophyte of spruce producing the potent anti-insectan compound rugulosin.</title>
        <authorList>
            <consortium name="DOE Joint Genome Institute"/>
            <person name="Walker A.K."/>
            <person name="Frasz S.L."/>
            <person name="Seifert K.A."/>
            <person name="Miller J.D."/>
            <person name="Mondo S.J."/>
            <person name="Labutti K."/>
            <person name="Lipzen A."/>
            <person name="Dockter R."/>
            <person name="Kennedy M."/>
            <person name="Grigoriev I.V."/>
            <person name="Spatafora J.W."/>
        </authorList>
    </citation>
    <scope>NUCLEOTIDE SEQUENCE [LARGE SCALE GENOMIC DNA]</scope>
    <source>
        <strain evidence="2 3">CBS 120377</strain>
    </source>
</reference>
<evidence type="ECO:0000313" key="3">
    <source>
        <dbReference type="Proteomes" id="UP000070700"/>
    </source>
</evidence>
<evidence type="ECO:0000256" key="1">
    <source>
        <dbReference type="SAM" id="MobiDB-lite"/>
    </source>
</evidence>
<name>A0A194X167_MOLSC</name>
<accession>A0A194X167</accession>
<dbReference type="EMBL" id="KQ947421">
    <property type="protein sequence ID" value="KUJ13935.1"/>
    <property type="molecule type" value="Genomic_DNA"/>
</dbReference>
<dbReference type="RefSeq" id="XP_018068290.1">
    <property type="nucleotide sequence ID" value="XM_018213267.1"/>
</dbReference>
<feature type="compositionally biased region" description="Basic and acidic residues" evidence="1">
    <location>
        <begin position="205"/>
        <end position="214"/>
    </location>
</feature>
<dbReference type="GeneID" id="28822993"/>
<proteinExistence type="predicted"/>
<dbReference type="KEGG" id="psco:LY89DRAFT_672201"/>
<dbReference type="Proteomes" id="UP000070700">
    <property type="component" value="Unassembled WGS sequence"/>
</dbReference>